<organism evidence="2 3">
    <name type="scientific">Secundilactobacillus pentosiphilus</name>
    <dbReference type="NCBI Taxonomy" id="1714682"/>
    <lineage>
        <taxon>Bacteria</taxon>
        <taxon>Bacillati</taxon>
        <taxon>Bacillota</taxon>
        <taxon>Bacilli</taxon>
        <taxon>Lactobacillales</taxon>
        <taxon>Lactobacillaceae</taxon>
        <taxon>Secundilactobacillus</taxon>
    </lineage>
</organism>
<keyword evidence="1" id="KW-0472">Membrane</keyword>
<keyword evidence="1" id="KW-1133">Transmembrane helix</keyword>
<gene>
    <name evidence="2" type="ORF">IWT140_00163</name>
</gene>
<feature type="transmembrane region" description="Helical" evidence="1">
    <location>
        <begin position="25"/>
        <end position="43"/>
    </location>
</feature>
<sequence>MTSVICIILVYSFQYITESGTFIELSGWGSAFLSGVSILIVFFKLNKQDQEKTENERKQKDKELRIEEKKDVSVRPKFSFRYLNWLKMNQHIIYNLNYRAWMDNDFSHGVSYMIGLKPTFRRSGHYPLIFTTEDRFITSKLLGITNISNHDAYNCLIELKYICGPETDKLKKHENYNAKKVDLEVRTEYLTVPLISAKEELVVVPYTWTHKANSYMVSITLKYETERGELLEATFDTNEDPEDILKNKKNIDAIPKVNKLDEEIESKREYQDRLASRERLTCVVDDYVRGKQPDATAKKVLITKP</sequence>
<evidence type="ECO:0000256" key="1">
    <source>
        <dbReference type="SAM" id="Phobius"/>
    </source>
</evidence>
<accession>A0A1Z5ILJ9</accession>
<name>A0A1Z5ILJ9_9LACO</name>
<evidence type="ECO:0000313" key="3">
    <source>
        <dbReference type="Proteomes" id="UP000198430"/>
    </source>
</evidence>
<dbReference type="EMBL" id="BCMH01000001">
    <property type="protein sequence ID" value="GAX02566.1"/>
    <property type="molecule type" value="Genomic_DNA"/>
</dbReference>
<proteinExistence type="predicted"/>
<protein>
    <submittedName>
        <fullName evidence="2">Uncharacterized protein</fullName>
    </submittedName>
</protein>
<evidence type="ECO:0000313" key="2">
    <source>
        <dbReference type="EMBL" id="GAX02566.1"/>
    </source>
</evidence>
<dbReference type="Proteomes" id="UP000198430">
    <property type="component" value="Unassembled WGS sequence"/>
</dbReference>
<keyword evidence="1" id="KW-0812">Transmembrane</keyword>
<reference evidence="2 3" key="1">
    <citation type="submission" date="2015-11" db="EMBL/GenBank/DDBJ databases">
        <title>Draft genome sequences of new species of the genus Lactobacillus isolated from orchardgrass silage.</title>
        <authorList>
            <person name="Tohno M."/>
            <person name="Tanizawa Y."/>
            <person name="Arita M."/>
        </authorList>
    </citation>
    <scope>NUCLEOTIDE SEQUENCE [LARGE SCALE GENOMIC DNA]</scope>
    <source>
        <strain evidence="2 3">IWT140</strain>
    </source>
</reference>
<dbReference type="AlphaFoldDB" id="A0A1Z5ILJ9"/>
<comment type="caution">
    <text evidence="2">The sequence shown here is derived from an EMBL/GenBank/DDBJ whole genome shotgun (WGS) entry which is preliminary data.</text>
</comment>
<keyword evidence="3" id="KW-1185">Reference proteome</keyword>